<dbReference type="Gene3D" id="2.60.120.260">
    <property type="entry name" value="Galactose-binding domain-like"/>
    <property type="match status" value="1"/>
</dbReference>
<dbReference type="PROSITE" id="PS50835">
    <property type="entry name" value="IG_LIKE"/>
    <property type="match status" value="1"/>
</dbReference>
<dbReference type="Gene3D" id="2.60.40.740">
    <property type="match status" value="4"/>
</dbReference>
<gene>
    <name evidence="3" type="ORF">HELGO_WM27347</name>
</gene>
<protein>
    <submittedName>
        <fullName evidence="3">Internalin, putative</fullName>
    </submittedName>
</protein>
<dbReference type="Pfam" id="PF13585">
    <property type="entry name" value="CHU_C"/>
    <property type="match status" value="1"/>
</dbReference>
<dbReference type="EMBL" id="CACVAQ010000553">
    <property type="protein sequence ID" value="CAA6830424.1"/>
    <property type="molecule type" value="Genomic_DNA"/>
</dbReference>
<keyword evidence="1" id="KW-1133">Transmembrane helix</keyword>
<feature type="domain" description="Ig-like" evidence="2">
    <location>
        <begin position="662"/>
        <end position="764"/>
    </location>
</feature>
<evidence type="ECO:0000256" key="1">
    <source>
        <dbReference type="SAM" id="Phobius"/>
    </source>
</evidence>
<sequence>MLRRTVVLIKEVKRLLNFFKNPYCFISKIGKKLLDSYYLRRTVDKTYTNIIIKMYRMKCLSLTILVWGLFVANLVAQTSTTTSRALLNRASSNALSNPIAPRQFLSNSTTTAGPIGTNRFNTGILPVVSFTTINVSCNTATDGCATAVVSGNTGNLGYLWSNGATTSTICGLGAGFYRVTVTDTIPVGSPTLDTVYFENFEGTHNWNLATSTGINGTDPNVWEVNDSEGGVAPTGCGVANNGDNTMHITCSSPLCGTLITGALYNATEESNIRTESPVFSTVGYNGITFTFDYIANGDSLNDNASLLYNDGSGWQVLDPSLKSAICTSGQGEWTAYSVTLPASCDNNPTVQIAFNWTNNADNIGSDPSIAINNTLLTSMGTSTAIQICTVVNDTTVIEPATLATSVDTVGHVICDGNSNGFINISVSGGTAPISYIWSNGDTTQDVSNLVDSIYSVTITDANACITVGGAMVNTLGFIEAEVDSAMNIVGCTGDTTGAIYITATGDTTIVGCSSNVVALNEILYKPILRNGQDPYTGEYIELIGPPGADISCYVLTDGDFTITIPQGTMIPPDGLFTIGNDSVWGAGTFDLDAENCNCFTEGTAGTALLILTDGGEYVALYDGAGTFLEGVIYSSPSAGNTPNGNVVPTLGMAGCPTSVTIPPVAAFETAGGGFASGTSIIRSPDGSGAWIPQVGGSLNACNVSGGNTGNGSVTYLWSNGATTQDLSNLSAGTYTVTATNTYGCTASTSYTLTEPALLMATTLATPSACTGDTTGMIDLTVTGGTMPYSFNWSNGATTEDIDMLSTGNYCVTVTDSSGCMAIVCDTIADPFFTIPVDTFYICLGDSVQIQVNTNATNIQWTPSASLSNDTISNPFASPTNTTTYTVTAFTSTTVNNLVVNGDFEAGNTGFTSTYSYGGGMGGAYVIDTNAYTHNTFHRGFDHTTGAGNFLIADAPAGSVDVWCQTVMVAPNTDYDFSVWANNIVRPTSNYDDPNIELLINGTVVYSSGAIPENPNVWINCLATWNSGVNTTAALCIRAAGAIGSGHDFGLDDISFGAPVTSSCARIDSVVVIVDSVSVSLATVHPVCHGDSTGSITTTALVNNYTYLWNTGDTTANLTNLGAGTYVLTAASASCQDSVSVTLTQPALLVGTTLATNIACVGDTTGTIDLTVTGGTMPYSFNWSNGATTEDVAMLPTGNYCVTVTDSSGCMAIVCDTIADPFFTIPVDTFYICLGDSVQIQVNTNVNNLIWTPSATLSNDTIRNPFANPTNTTTYVVSTVGTACTTMDSVTVIVGSVTASLTTINPLCQGDTTGSILTTVVGSNYTYLWSTGDTTANLTNVGAGMYLVTISLGSCQDTMSATLTEPTSVALGLSSSTNPTCNGDSTGAIAITNTGGTMPYTYLWSNGATTQNLNNVLAGTYNLTLTDDNGCTSPLSVVLTEPSAISVSYSTTNVSCGGSNDGTASIAPIGGTPGYTYLWDVTANNQTTATATNLTSNTYSVTVTDLEGCVTEANGIFVNPGIPVDSTDVPLVVLTGLLDCDLNPIGALEINTSNSYTYLWSNGATSASVTALPAGTYSVTVSNGLGCTYVQTAAINSPFVPTINPFIVNAGLTTTTVTSGSVVDINGGNDQTSQGVTYNWTNPSGDVTIATPTAHATTAMSTLAGSYPLTLTATATDSTACQDTASVVLNVASVYMGMPNAFTPNGDGINDVYRPIGLNAEDVVTFRVYNRWGQIVYNGDDLENMGWDGRFQGVEQPTEVYLFILEYKLGANSETKAQKGEFTLVR</sequence>
<reference evidence="3" key="1">
    <citation type="submission" date="2020-01" db="EMBL/GenBank/DDBJ databases">
        <authorList>
            <person name="Meier V. D."/>
            <person name="Meier V D."/>
        </authorList>
    </citation>
    <scope>NUCLEOTIDE SEQUENCE</scope>
    <source>
        <strain evidence="3">HLG_WM_MAG_10</strain>
    </source>
</reference>
<name>A0A6S6UJC7_9BACT</name>
<dbReference type="NCBIfam" id="TIGR04131">
    <property type="entry name" value="Bac_Flav_CTERM"/>
    <property type="match status" value="1"/>
</dbReference>
<keyword evidence="1" id="KW-0472">Membrane</keyword>
<feature type="transmembrane region" description="Helical" evidence="1">
    <location>
        <begin position="59"/>
        <end position="76"/>
    </location>
</feature>
<evidence type="ECO:0000259" key="2">
    <source>
        <dbReference type="PROSITE" id="PS50835"/>
    </source>
</evidence>
<dbReference type="InterPro" id="IPR026341">
    <property type="entry name" value="T9SS_type_B"/>
</dbReference>
<dbReference type="InterPro" id="IPR007110">
    <property type="entry name" value="Ig-like_dom"/>
</dbReference>
<proteinExistence type="predicted"/>
<keyword evidence="1" id="KW-0812">Transmembrane</keyword>
<evidence type="ECO:0000313" key="3">
    <source>
        <dbReference type="EMBL" id="CAA6830424.1"/>
    </source>
</evidence>
<dbReference type="Pfam" id="PF13573">
    <property type="entry name" value="SprB"/>
    <property type="match status" value="6"/>
</dbReference>
<accession>A0A6S6UJC7</accession>
<dbReference type="InterPro" id="IPR025667">
    <property type="entry name" value="SprB_repeat"/>
</dbReference>
<organism evidence="3">
    <name type="scientific">uncultured Aureispira sp</name>
    <dbReference type="NCBI Taxonomy" id="1331704"/>
    <lineage>
        <taxon>Bacteria</taxon>
        <taxon>Pseudomonadati</taxon>
        <taxon>Bacteroidota</taxon>
        <taxon>Saprospiria</taxon>
        <taxon>Saprospirales</taxon>
        <taxon>Saprospiraceae</taxon>
        <taxon>Aureispira</taxon>
        <taxon>environmental samples</taxon>
    </lineage>
</organism>